<accession>A0A1N6I4R0</accession>
<dbReference type="RefSeq" id="WP_034546297.1">
    <property type="nucleotide sequence ID" value="NZ_FSRN01000001.1"/>
</dbReference>
<name>A0A1N6I4R0_9LACT</name>
<dbReference type="eggNOG" id="ENOG5033GVE">
    <property type="taxonomic scope" value="Bacteria"/>
</dbReference>
<keyword evidence="2" id="KW-1185">Reference proteome</keyword>
<dbReference type="Proteomes" id="UP000184758">
    <property type="component" value="Unassembled WGS sequence"/>
</dbReference>
<protein>
    <recommendedName>
        <fullName evidence="3">Flagellar protein FliT</fullName>
    </recommendedName>
</protein>
<dbReference type="AlphaFoldDB" id="A0A1N6I4R0"/>
<sequence length="121" mass="13869">MTTDTEWAELRTNVLKNIMILMETWNGSPDEAVEIIAGNQENLDHLKAIEQKLSEDAAFQYTQAEKQLLTVIIPCQQQMMAAIRGEKLKLMNKMKQINQKNKVRDNYVSVERASVFIDKGV</sequence>
<gene>
    <name evidence="1" type="ORF">SAMN05878443_2307</name>
</gene>
<dbReference type="EMBL" id="FSRN01000001">
    <property type="protein sequence ID" value="SIO27027.1"/>
    <property type="molecule type" value="Genomic_DNA"/>
</dbReference>
<proteinExistence type="predicted"/>
<organism evidence="1 2">
    <name type="scientific">Carnobacterium alterfunditum</name>
    <dbReference type="NCBI Taxonomy" id="28230"/>
    <lineage>
        <taxon>Bacteria</taxon>
        <taxon>Bacillati</taxon>
        <taxon>Bacillota</taxon>
        <taxon>Bacilli</taxon>
        <taxon>Lactobacillales</taxon>
        <taxon>Carnobacteriaceae</taxon>
        <taxon>Carnobacterium</taxon>
    </lineage>
</organism>
<evidence type="ECO:0008006" key="3">
    <source>
        <dbReference type="Google" id="ProtNLM"/>
    </source>
</evidence>
<evidence type="ECO:0000313" key="2">
    <source>
        <dbReference type="Proteomes" id="UP000184758"/>
    </source>
</evidence>
<evidence type="ECO:0000313" key="1">
    <source>
        <dbReference type="EMBL" id="SIO27027.1"/>
    </source>
</evidence>
<dbReference type="OrthoDB" id="2156628at2"/>
<reference evidence="2" key="1">
    <citation type="submission" date="2016-11" db="EMBL/GenBank/DDBJ databases">
        <authorList>
            <person name="Varghese N."/>
            <person name="Submissions S."/>
        </authorList>
    </citation>
    <scope>NUCLEOTIDE SEQUENCE [LARGE SCALE GENOMIC DNA]</scope>
    <source>
        <strain evidence="2">313</strain>
    </source>
</reference>